<feature type="region of interest" description="Disordered" evidence="1">
    <location>
        <begin position="231"/>
        <end position="355"/>
    </location>
</feature>
<dbReference type="Gene3D" id="2.130.10.10">
    <property type="entry name" value="YVTN repeat-like/Quinoprotein amine dehydrogenase"/>
    <property type="match status" value="1"/>
</dbReference>
<gene>
    <name evidence="2" type="ORF">M011DRAFT_268113</name>
</gene>
<feature type="region of interest" description="Disordered" evidence="1">
    <location>
        <begin position="429"/>
        <end position="490"/>
    </location>
</feature>
<reference evidence="2" key="1">
    <citation type="journal article" date="2020" name="Stud. Mycol.">
        <title>101 Dothideomycetes genomes: a test case for predicting lifestyles and emergence of pathogens.</title>
        <authorList>
            <person name="Haridas S."/>
            <person name="Albert R."/>
            <person name="Binder M."/>
            <person name="Bloem J."/>
            <person name="Labutti K."/>
            <person name="Salamov A."/>
            <person name="Andreopoulos B."/>
            <person name="Baker S."/>
            <person name="Barry K."/>
            <person name="Bills G."/>
            <person name="Bluhm B."/>
            <person name="Cannon C."/>
            <person name="Castanera R."/>
            <person name="Culley D."/>
            <person name="Daum C."/>
            <person name="Ezra D."/>
            <person name="Gonzalez J."/>
            <person name="Henrissat B."/>
            <person name="Kuo A."/>
            <person name="Liang C."/>
            <person name="Lipzen A."/>
            <person name="Lutzoni F."/>
            <person name="Magnuson J."/>
            <person name="Mondo S."/>
            <person name="Nolan M."/>
            <person name="Ohm R."/>
            <person name="Pangilinan J."/>
            <person name="Park H.-J."/>
            <person name="Ramirez L."/>
            <person name="Alfaro M."/>
            <person name="Sun H."/>
            <person name="Tritt A."/>
            <person name="Yoshinaga Y."/>
            <person name="Zwiers L.-H."/>
            <person name="Turgeon B."/>
            <person name="Goodwin S."/>
            <person name="Spatafora J."/>
            <person name="Crous P."/>
            <person name="Grigoriev I."/>
        </authorList>
    </citation>
    <scope>NUCLEOTIDE SEQUENCE</scope>
    <source>
        <strain evidence="2">CBS 119925</strain>
    </source>
</reference>
<keyword evidence="3" id="KW-1185">Reference proteome</keyword>
<dbReference type="InterPro" id="IPR015943">
    <property type="entry name" value="WD40/YVTN_repeat-like_dom_sf"/>
</dbReference>
<dbReference type="AlphaFoldDB" id="A0A6A6UYB2"/>
<organism evidence="2 3">
    <name type="scientific">Sporormia fimetaria CBS 119925</name>
    <dbReference type="NCBI Taxonomy" id="1340428"/>
    <lineage>
        <taxon>Eukaryota</taxon>
        <taxon>Fungi</taxon>
        <taxon>Dikarya</taxon>
        <taxon>Ascomycota</taxon>
        <taxon>Pezizomycotina</taxon>
        <taxon>Dothideomycetes</taxon>
        <taxon>Pleosporomycetidae</taxon>
        <taxon>Pleosporales</taxon>
        <taxon>Sporormiaceae</taxon>
        <taxon>Sporormia</taxon>
    </lineage>
</organism>
<protein>
    <submittedName>
        <fullName evidence="2">Uncharacterized protein</fullName>
    </submittedName>
</protein>
<name>A0A6A6UYB2_9PLEO</name>
<dbReference type="OrthoDB" id="5411560at2759"/>
<evidence type="ECO:0000313" key="2">
    <source>
        <dbReference type="EMBL" id="KAF2742496.1"/>
    </source>
</evidence>
<accession>A0A6A6UYB2</accession>
<sequence length="739" mass="82554">MSRHIENPVASVNCCRLKLFAFEVAFEAAVPLPSDPPLSRQRRSRRLLLRLAWIFLGLQHNHLYTTSEAAASALDSSSTFRVVLHALKDWEECSASDVSRVPHSKAPEGTHQECKIWRYLALDFLANVTEWLQLLPTPLSIDEDEVLTQLHSMKVAWEADASVSSLEVEVLRHIITDWDSSGESQATEDSALTPEPNDTLFEGRLKRIISEEAVAFGQWLGEEKALSPAVSVRSRGRRPSSFSILHGSPTDSKISIHSAPRSIEGRSGHVEHESSRTSRDFNVERTVATPHMPPDDEAIPHTTKPDPGNTGSTLQTRSQMDHNGVLDTSQTPTANSIRHRSSTSTEAPEWETSGLPVPYMPNLDFGRVHEPTPRPALPLSRRNPDLFRHPTAFVRYPTPGLEAIVPPSSPPPNLRDGEDALIHTLIGRSANAQDSPAAPSHFGRAGHRRKTNDSLSELDPNPANLLRPVRPTRTARPLSLTPSMESQKKYSLRSIFPRNPKQHPQPLPSDLRSTFSLCGTYVVFRSMKEHPQAVVRITQGFNSGRRIELAPHSQVRDRRMKEPGKGEHTITRTIRDVTCCSGKILALVQVDKTIWVYSTQDDGTCLDGLFEVRDLKGWLETFAVSPNGRLVALGFRHGLRVYRLQVESGHVVNRDYDEAFSSSHLDIMNREIRAHKLSFSADSKRLVSSFQVFDGKPEDQAYTVVYDCTERLKPISISQPVKFYMVSLFAVLVALANFE</sequence>
<feature type="compositionally biased region" description="Polar residues" evidence="1">
    <location>
        <begin position="326"/>
        <end position="346"/>
    </location>
</feature>
<dbReference type="Proteomes" id="UP000799440">
    <property type="component" value="Unassembled WGS sequence"/>
</dbReference>
<feature type="compositionally biased region" description="Basic and acidic residues" evidence="1">
    <location>
        <begin position="263"/>
        <end position="283"/>
    </location>
</feature>
<dbReference type="SUPFAM" id="SSF82171">
    <property type="entry name" value="DPP6 N-terminal domain-like"/>
    <property type="match status" value="1"/>
</dbReference>
<feature type="compositionally biased region" description="Low complexity" evidence="1">
    <location>
        <begin position="231"/>
        <end position="243"/>
    </location>
</feature>
<feature type="compositionally biased region" description="Polar residues" evidence="1">
    <location>
        <begin position="309"/>
        <end position="318"/>
    </location>
</feature>
<dbReference type="EMBL" id="MU006608">
    <property type="protein sequence ID" value="KAF2742496.1"/>
    <property type="molecule type" value="Genomic_DNA"/>
</dbReference>
<evidence type="ECO:0000313" key="3">
    <source>
        <dbReference type="Proteomes" id="UP000799440"/>
    </source>
</evidence>
<evidence type="ECO:0000256" key="1">
    <source>
        <dbReference type="SAM" id="MobiDB-lite"/>
    </source>
</evidence>
<proteinExistence type="predicted"/>